<evidence type="ECO:0008006" key="3">
    <source>
        <dbReference type="Google" id="ProtNLM"/>
    </source>
</evidence>
<dbReference type="Pfam" id="PF07024">
    <property type="entry name" value="ImpE"/>
    <property type="match status" value="1"/>
</dbReference>
<dbReference type="InterPro" id="IPR011990">
    <property type="entry name" value="TPR-like_helical_dom_sf"/>
</dbReference>
<evidence type="ECO:0000313" key="1">
    <source>
        <dbReference type="EMBL" id="AAM38979.1"/>
    </source>
</evidence>
<dbReference type="EMBL" id="AE008923">
    <property type="protein sequence ID" value="AAM38979.1"/>
    <property type="molecule type" value="Genomic_DNA"/>
</dbReference>
<sequence length="279" mass="30798">MPRMAPPPSSIRNRAMDATAQTLLAQGEPAQALQQLIQQVRRQPADAAQRVFLFQLLAVLGQWSRAADQLRACGELDATTQPLVHTYLAVLQGEQTRAEVFAGKRLPRVMGEPAEWLAMHLQALQLAAQGHGEQAAALRAQAFERAPASAGVLNGERFQWLADADTRFGPCIELILDSGYAWAPLSQIQQLRMQAPLDLRDTVWAPVSVLWRNGGQAFGYLPVRYPGSEHLDAGELQLARRTEWTLVAQGEIGMGQRMWSTESREIALLDVRDVQFDAG</sequence>
<evidence type="ECO:0000313" key="2">
    <source>
        <dbReference type="Proteomes" id="UP000000576"/>
    </source>
</evidence>
<dbReference type="KEGG" id="xac:XAC4144"/>
<gene>
    <name evidence="1" type="ordered locus">XAC4144</name>
</gene>
<dbReference type="PIRSF" id="PIRSF029288">
    <property type="entry name" value="SciE_ImpE"/>
    <property type="match status" value="1"/>
</dbReference>
<accession>A0AAI7ZIX8</accession>
<dbReference type="Gene3D" id="1.25.40.10">
    <property type="entry name" value="Tetratricopeptide repeat domain"/>
    <property type="match status" value="1"/>
</dbReference>
<organism evidence="1 2">
    <name type="scientific">Xanthomonas axonopodis pv. citri (strain 306)</name>
    <dbReference type="NCBI Taxonomy" id="190486"/>
    <lineage>
        <taxon>Bacteria</taxon>
        <taxon>Pseudomonadati</taxon>
        <taxon>Pseudomonadota</taxon>
        <taxon>Gammaproteobacteria</taxon>
        <taxon>Lysobacterales</taxon>
        <taxon>Lysobacteraceae</taxon>
        <taxon>Xanthomonas</taxon>
    </lineage>
</organism>
<protein>
    <recommendedName>
        <fullName evidence="3">Virulence protein SciE type</fullName>
    </recommendedName>
</protein>
<name>A0AAI7ZIX8_XANAC</name>
<dbReference type="AlphaFoldDB" id="A0AAI7ZIX8"/>
<proteinExistence type="predicted"/>
<dbReference type="SUPFAM" id="SSF144059">
    <property type="entry name" value="ImpE-like"/>
    <property type="match status" value="1"/>
</dbReference>
<reference evidence="1 2" key="1">
    <citation type="journal article" date="2002" name="Nature">
        <title>Comparison of the genomes of two Xanthomonas pathogens with differing host specificities.</title>
        <authorList>
            <person name="da Silva A.C."/>
            <person name="Ferro J.A."/>
            <person name="Reinach F.C."/>
            <person name="Farah C.S."/>
            <person name="Furlan L.R."/>
            <person name="Quaggio R.B."/>
            <person name="Monteiro-Vitorello C.B."/>
            <person name="Van Sluys M.A."/>
            <person name="Almeida N.F."/>
            <person name="Alves L.M."/>
            <person name="do Amaral A.M."/>
            <person name="Bertolini M.C."/>
            <person name="Camargo L.E."/>
            <person name="Camarotte G."/>
            <person name="Cannavan F."/>
            <person name="Cardozo J."/>
            <person name="Chambergo F."/>
            <person name="Ciapina L.P."/>
            <person name="Cicarelli R.M."/>
            <person name="Coutinho L.L."/>
            <person name="Cursino-Santos J.R."/>
            <person name="El-Dorry H."/>
            <person name="Faria J.B."/>
            <person name="Ferreira A.J."/>
            <person name="Ferreira R.C."/>
            <person name="Ferro M.I."/>
            <person name="Formighieri E.F."/>
            <person name="Franco M.C."/>
            <person name="Greggio C.C."/>
            <person name="Gruber A."/>
            <person name="Katsuyama A.M."/>
            <person name="Kishi L.T."/>
            <person name="Leite R.P."/>
            <person name="Lemos E.G."/>
            <person name="Lemos M.V."/>
            <person name="Locali E.C."/>
            <person name="Machado M.A."/>
            <person name="Madeira A.M."/>
            <person name="Martinez-Rossi N.M."/>
            <person name="Martins E.C."/>
            <person name="Meidanis J."/>
            <person name="Menck C.F."/>
            <person name="Miyaki C.Y."/>
            <person name="Moon D.H."/>
            <person name="Moreira L.M."/>
            <person name="Novo M.T."/>
            <person name="Okura V.K."/>
            <person name="Oliveira M.C."/>
            <person name="Oliveira V.R."/>
            <person name="Pereira H.A."/>
            <person name="Rossi A."/>
            <person name="Sena J.A."/>
            <person name="Silva C."/>
            <person name="de Souza R.F."/>
            <person name="Spinola L.A."/>
            <person name="Takita M.A."/>
            <person name="Tamura R.E."/>
            <person name="Teixeira E.C."/>
            <person name="Tezza R.I."/>
            <person name="Trindade dos Santos M."/>
            <person name="Truffi D."/>
            <person name="Tsai S.M."/>
            <person name="White F.F."/>
            <person name="Setubal J.C."/>
            <person name="Kitajima J.P."/>
        </authorList>
    </citation>
    <scope>NUCLEOTIDE SEQUENCE [LARGE SCALE GENOMIC DNA]</scope>
    <source>
        <strain evidence="1 2">306</strain>
    </source>
</reference>
<dbReference type="InterPro" id="IPR009211">
    <property type="entry name" value="TagJ"/>
</dbReference>
<dbReference type="Proteomes" id="UP000000576">
    <property type="component" value="Chromosome"/>
</dbReference>